<dbReference type="RefSeq" id="WP_249478684.1">
    <property type="nucleotide sequence ID" value="NZ_CP097218.1"/>
</dbReference>
<evidence type="ECO:0000313" key="2">
    <source>
        <dbReference type="Proteomes" id="UP001055868"/>
    </source>
</evidence>
<dbReference type="EMBL" id="CP097218">
    <property type="protein sequence ID" value="UQN29487.1"/>
    <property type="molecule type" value="Genomic_DNA"/>
</dbReference>
<organism evidence="1 2">
    <name type="scientific">Brachybacterium kimchii</name>
    <dbReference type="NCBI Taxonomy" id="2942909"/>
    <lineage>
        <taxon>Bacteria</taxon>
        <taxon>Bacillati</taxon>
        <taxon>Actinomycetota</taxon>
        <taxon>Actinomycetes</taxon>
        <taxon>Micrococcales</taxon>
        <taxon>Dermabacteraceae</taxon>
        <taxon>Brachybacterium</taxon>
    </lineage>
</organism>
<gene>
    <name evidence="1" type="ORF">M4486_17910</name>
</gene>
<accession>A0ABY4N4K0</accession>
<sequence length="301" mass="32800">MTHGIGKPPIQVGEEPTPETMPIFEGSTPEDMQRWIWSLYRSQGPALVRGAVVSGTSSMEYAVEDGVAIFPGGEAQTIAVPFAATTVATPDAPTSGTRDDYIYVTDEGAVQVRAGSKPAGTALLDVYRVPANATATTAAASTLGNRTYAPLFGASMGLVAYWKQSAADRAKQTDPRKLMGTLTFTLESDRRVDMGLQVCYEMKRFANRGEDVGKRASYIWEFEIDSELARTIVLGVEDYAEVKQNRATFNLRAGTHRIKLYRTRGLVGTSHPDEDYPVIRYQGKENWPATSLSVMDVGAIE</sequence>
<reference evidence="1" key="1">
    <citation type="submission" date="2022-05" db="EMBL/GenBank/DDBJ databases">
        <title>Genomic analysis of Brachybacterium sp. CBA3104.</title>
        <authorList>
            <person name="Roh S.W."/>
            <person name="Kim Y.B."/>
            <person name="Kim Y."/>
        </authorList>
    </citation>
    <scope>NUCLEOTIDE SEQUENCE</scope>
    <source>
        <strain evidence="1">CBA3104</strain>
    </source>
</reference>
<evidence type="ECO:0000313" key="1">
    <source>
        <dbReference type="EMBL" id="UQN29487.1"/>
    </source>
</evidence>
<dbReference type="Proteomes" id="UP001055868">
    <property type="component" value="Chromosome"/>
</dbReference>
<proteinExistence type="predicted"/>
<keyword evidence="2" id="KW-1185">Reference proteome</keyword>
<name>A0ABY4N4K0_9MICO</name>
<protein>
    <submittedName>
        <fullName evidence="1">Uncharacterized protein</fullName>
    </submittedName>
</protein>